<protein>
    <submittedName>
        <fullName evidence="1">Uncharacterized protein</fullName>
    </submittedName>
</protein>
<name>A0AAE0CWW9_COLKA</name>
<reference evidence="1" key="1">
    <citation type="submission" date="2023-02" db="EMBL/GenBank/DDBJ databases">
        <title>Colletotrichum kahawae CIFC_Que2 genome sequencing and assembly.</title>
        <authorList>
            <person name="Baroncelli R."/>
        </authorList>
    </citation>
    <scope>NUCLEOTIDE SEQUENCE</scope>
    <source>
        <strain evidence="1">CIFC_Que2</strain>
    </source>
</reference>
<proteinExistence type="predicted"/>
<keyword evidence="2" id="KW-1185">Reference proteome</keyword>
<organism evidence="1 2">
    <name type="scientific">Colletotrichum kahawae</name>
    <name type="common">Coffee berry disease fungus</name>
    <dbReference type="NCBI Taxonomy" id="34407"/>
    <lineage>
        <taxon>Eukaryota</taxon>
        <taxon>Fungi</taxon>
        <taxon>Dikarya</taxon>
        <taxon>Ascomycota</taxon>
        <taxon>Pezizomycotina</taxon>
        <taxon>Sordariomycetes</taxon>
        <taxon>Hypocreomycetidae</taxon>
        <taxon>Glomerellales</taxon>
        <taxon>Glomerellaceae</taxon>
        <taxon>Colletotrichum</taxon>
        <taxon>Colletotrichum gloeosporioides species complex</taxon>
    </lineage>
</organism>
<evidence type="ECO:0000313" key="2">
    <source>
        <dbReference type="Proteomes" id="UP001281614"/>
    </source>
</evidence>
<accession>A0AAE0CWW9</accession>
<gene>
    <name evidence="1" type="ORF">CKAH01_11091</name>
</gene>
<dbReference type="EMBL" id="VYYT01000883">
    <property type="protein sequence ID" value="KAK2728294.1"/>
    <property type="molecule type" value="Genomic_DNA"/>
</dbReference>
<dbReference type="AlphaFoldDB" id="A0AAE0CWW9"/>
<evidence type="ECO:0000313" key="1">
    <source>
        <dbReference type="EMBL" id="KAK2728294.1"/>
    </source>
</evidence>
<comment type="caution">
    <text evidence="1">The sequence shown here is derived from an EMBL/GenBank/DDBJ whole genome shotgun (WGS) entry which is preliminary data.</text>
</comment>
<sequence>MPCSYYRSSGRRYKLLPRGEVCGECTRLGKSCDAAADAVYAYKFLIPVDAEVAEEKVLRKKATALYTA</sequence>
<dbReference type="Proteomes" id="UP001281614">
    <property type="component" value="Unassembled WGS sequence"/>
</dbReference>